<proteinExistence type="predicted"/>
<gene>
    <name evidence="1" type="ORF">IE53DRAFT_389743</name>
</gene>
<dbReference type="Proteomes" id="UP000245626">
    <property type="component" value="Unassembled WGS sequence"/>
</dbReference>
<keyword evidence="2" id="KW-1185">Reference proteome</keyword>
<name>A0ACD0NQL1_9BASI</name>
<dbReference type="EMBL" id="KZ820271">
    <property type="protein sequence ID" value="PWN48089.1"/>
    <property type="molecule type" value="Genomic_DNA"/>
</dbReference>
<protein>
    <submittedName>
        <fullName evidence="1">Uncharacterized protein</fullName>
    </submittedName>
</protein>
<accession>A0ACD0NQL1</accession>
<reference evidence="1 2" key="1">
    <citation type="journal article" date="2018" name="Mol. Biol. Evol.">
        <title>Broad Genomic Sampling Reveals a Smut Pathogenic Ancestry of the Fungal Clade Ustilaginomycotina.</title>
        <authorList>
            <person name="Kijpornyongpan T."/>
            <person name="Mondo S.J."/>
            <person name="Barry K."/>
            <person name="Sandor L."/>
            <person name="Lee J."/>
            <person name="Lipzen A."/>
            <person name="Pangilinan J."/>
            <person name="LaButti K."/>
            <person name="Hainaut M."/>
            <person name="Henrissat B."/>
            <person name="Grigoriev I.V."/>
            <person name="Spatafora J.W."/>
            <person name="Aime M.C."/>
        </authorList>
    </citation>
    <scope>NUCLEOTIDE SEQUENCE [LARGE SCALE GENOMIC DNA]</scope>
    <source>
        <strain evidence="1 2">SA 807</strain>
    </source>
</reference>
<evidence type="ECO:0000313" key="2">
    <source>
        <dbReference type="Proteomes" id="UP000245626"/>
    </source>
</evidence>
<sequence>MQSLPQAKSLDEAFDSFARFFTESDPNRFPIQSNTQRFLQPSHHQSLHLGGPYHGQTFTNNFLQEEEDEEGGVDPRSSSPSIPSSYPSSTKLVGNPKSKTILQGGVGGVDLAGGISSDPYLSTRPRHLDPYDPHQPLQNAAYPTFRSSDPTTSWTADSNLQLAYPFLSYPSYQPHHDHHRERLDPTKSKLHWPPTNIYHHPPTPSSSLSRVDPISPFHPHPRSKLKHLPPPPPPPPPPPSILPNPLLLQQQSIECSEPSFDPTTHVPPYQRRDGDLGTRLQGGRVPQRVEVDKVRRSNLKGKARQGERGFEFRTCNLKEEGEEEEGYQQTSFPVVVDDRKVGSRARSKSTRSTARVVVKSEEEEEEEEEEVIEPQRQGRERRMKGSSRNHVGSQSLIIDRSSSPPKYPEIHTLQVDSRSRRSVPSPSSGWSIWTLSTVESDVLLCEAPLEDDEEEVKPRLFQTQGVKVQVDYRSIQRDQYRSRDQGLRLDPRSLWQHWVRLQNSHVLQPRKRKEDLPFLRRNLNPSRA</sequence>
<evidence type="ECO:0000313" key="1">
    <source>
        <dbReference type="EMBL" id="PWN48089.1"/>
    </source>
</evidence>
<organism evidence="1 2">
    <name type="scientific">Violaceomyces palustris</name>
    <dbReference type="NCBI Taxonomy" id="1673888"/>
    <lineage>
        <taxon>Eukaryota</taxon>
        <taxon>Fungi</taxon>
        <taxon>Dikarya</taxon>
        <taxon>Basidiomycota</taxon>
        <taxon>Ustilaginomycotina</taxon>
        <taxon>Ustilaginomycetes</taxon>
        <taxon>Violaceomycetales</taxon>
        <taxon>Violaceomycetaceae</taxon>
        <taxon>Violaceomyces</taxon>
    </lineage>
</organism>